<protein>
    <submittedName>
        <fullName evidence="2">Uncharacterized protein</fullName>
    </submittedName>
</protein>
<evidence type="ECO:0000313" key="3">
    <source>
        <dbReference type="Proteomes" id="UP000075604"/>
    </source>
</evidence>
<sequence>MDLCVSLESPDPGQLLNALSQHKWFRSPPGEAPSDAEVGAKRGVAVPAQWQTLYDGDAHVTFHWRDAQQRSQRMLSVEPEIVAVIVQPERLSVEVFLEEMSSLPFEIAAVAPVHPWRVPGKPREGYVPPAFGGGHYELGPLCVFKGAGHRRLSSSRWLDFGPWRVVRDAATDTTLVQFHEEDVDAKTAMAQAKPGHQRMADPEVGGFMPHLFRVKSELKFFYHRAQRRMSVICAEGGDVTPRQMRDACIVRFHNHVDPARFAAYRENLKRTSQKFGPQQGEAARFPADEPFDNIAFVFVTDVDAQRHLHELWLRGLECWSMEGGGLRRLDDAYHPEPPAKPEWVARAERGTGRAP</sequence>
<evidence type="ECO:0000256" key="1">
    <source>
        <dbReference type="SAM" id="MobiDB-lite"/>
    </source>
</evidence>
<feature type="region of interest" description="Disordered" evidence="1">
    <location>
        <begin position="332"/>
        <end position="355"/>
    </location>
</feature>
<reference evidence="2 3" key="1">
    <citation type="submission" date="2014-02" db="EMBL/GenBank/DDBJ databases">
        <title>The small core and large imbalanced accessory genome model reveals a collaborative survival strategy of Sorangium cellulosum strains in nature.</title>
        <authorList>
            <person name="Han K."/>
            <person name="Peng R."/>
            <person name="Blom J."/>
            <person name="Li Y.-Z."/>
        </authorList>
    </citation>
    <scope>NUCLEOTIDE SEQUENCE [LARGE SCALE GENOMIC DNA]</scope>
    <source>
        <strain evidence="2 3">So0157-18</strain>
    </source>
</reference>
<name>A0A150Q725_SORCE</name>
<comment type="caution">
    <text evidence="2">The sequence shown here is derived from an EMBL/GenBank/DDBJ whole genome shotgun (WGS) entry which is preliminary data.</text>
</comment>
<dbReference type="Proteomes" id="UP000075604">
    <property type="component" value="Unassembled WGS sequence"/>
</dbReference>
<dbReference type="EMBL" id="JELX01000583">
    <property type="protein sequence ID" value="KYF63750.1"/>
    <property type="molecule type" value="Genomic_DNA"/>
</dbReference>
<accession>A0A150Q725</accession>
<dbReference type="AlphaFoldDB" id="A0A150Q725"/>
<gene>
    <name evidence="2" type="ORF">BE04_35675</name>
</gene>
<evidence type="ECO:0000313" key="2">
    <source>
        <dbReference type="EMBL" id="KYF63750.1"/>
    </source>
</evidence>
<organism evidence="2 3">
    <name type="scientific">Sorangium cellulosum</name>
    <name type="common">Polyangium cellulosum</name>
    <dbReference type="NCBI Taxonomy" id="56"/>
    <lineage>
        <taxon>Bacteria</taxon>
        <taxon>Pseudomonadati</taxon>
        <taxon>Myxococcota</taxon>
        <taxon>Polyangia</taxon>
        <taxon>Polyangiales</taxon>
        <taxon>Polyangiaceae</taxon>
        <taxon>Sorangium</taxon>
    </lineage>
</organism>
<proteinExistence type="predicted"/>